<dbReference type="GO" id="GO:0006952">
    <property type="term" value="P:defense response"/>
    <property type="evidence" value="ECO:0007669"/>
    <property type="project" value="UniProtKB-KW"/>
</dbReference>
<dbReference type="Proteomes" id="UP000515121">
    <property type="component" value="Unplaced"/>
</dbReference>
<keyword evidence="7" id="KW-0175">Coiled coil</keyword>
<dbReference type="InterPro" id="IPR057135">
    <property type="entry name" value="At4g27190-like_LRR"/>
</dbReference>
<dbReference type="InterPro" id="IPR036388">
    <property type="entry name" value="WH-like_DNA-bd_sf"/>
</dbReference>
<evidence type="ECO:0000313" key="12">
    <source>
        <dbReference type="RefSeq" id="XP_022733498.1"/>
    </source>
</evidence>
<dbReference type="InterPro" id="IPR032675">
    <property type="entry name" value="LRR_dom_sf"/>
</dbReference>
<protein>
    <submittedName>
        <fullName evidence="10 11">Uncharacterized protein LOC111287304 isoform X1</fullName>
    </submittedName>
</protein>
<dbReference type="KEGG" id="dzi:111287304"/>
<dbReference type="PANTHER" id="PTHR33463:SF117">
    <property type="entry name" value="CC-NBS-LRR RESISTANCE PROTEIN"/>
    <property type="match status" value="1"/>
</dbReference>
<dbReference type="RefSeq" id="XP_022733495.1">
    <property type="nucleotide sequence ID" value="XM_022877760.1"/>
</dbReference>
<keyword evidence="4" id="KW-0547">Nucleotide-binding</keyword>
<dbReference type="Pfam" id="PF23247">
    <property type="entry name" value="LRR_RPS2"/>
    <property type="match status" value="5"/>
</dbReference>
<evidence type="ECO:0000313" key="10">
    <source>
        <dbReference type="RefSeq" id="XP_022733495.1"/>
    </source>
</evidence>
<dbReference type="PRINTS" id="PR00364">
    <property type="entry name" value="DISEASERSIST"/>
</dbReference>
<keyword evidence="9" id="KW-1185">Reference proteome</keyword>
<evidence type="ECO:0000256" key="4">
    <source>
        <dbReference type="ARBA" id="ARBA00022741"/>
    </source>
</evidence>
<dbReference type="InterPro" id="IPR042197">
    <property type="entry name" value="Apaf_helical"/>
</dbReference>
<gene>
    <name evidence="10 11 12" type="primary">LOC111287304</name>
</gene>
<evidence type="ECO:0000256" key="3">
    <source>
        <dbReference type="ARBA" id="ARBA00022737"/>
    </source>
</evidence>
<dbReference type="InterPro" id="IPR050905">
    <property type="entry name" value="Plant_NBS-LRR"/>
</dbReference>
<evidence type="ECO:0000256" key="6">
    <source>
        <dbReference type="ARBA" id="ARBA00022840"/>
    </source>
</evidence>
<dbReference type="GeneID" id="111287304"/>
<keyword evidence="2" id="KW-0433">Leucine-rich repeat</keyword>
<dbReference type="PANTHER" id="PTHR33463">
    <property type="entry name" value="NB-ARC DOMAIN-CONTAINING PROTEIN-RELATED"/>
    <property type="match status" value="1"/>
</dbReference>
<dbReference type="Pfam" id="PF23598">
    <property type="entry name" value="LRR_14"/>
    <property type="match status" value="1"/>
</dbReference>
<dbReference type="SMART" id="SM00382">
    <property type="entry name" value="AAA"/>
    <property type="match status" value="1"/>
</dbReference>
<feature type="coiled-coil region" evidence="7">
    <location>
        <begin position="36"/>
        <end position="95"/>
    </location>
</feature>
<dbReference type="RefSeq" id="XP_022733498.1">
    <property type="nucleotide sequence ID" value="XM_022877763.1"/>
</dbReference>
<evidence type="ECO:0000313" key="9">
    <source>
        <dbReference type="Proteomes" id="UP000515121"/>
    </source>
</evidence>
<dbReference type="PROSITE" id="PS51450">
    <property type="entry name" value="LRR"/>
    <property type="match status" value="1"/>
</dbReference>
<evidence type="ECO:0000256" key="1">
    <source>
        <dbReference type="ARBA" id="ARBA00008894"/>
    </source>
</evidence>
<evidence type="ECO:0000259" key="8">
    <source>
        <dbReference type="SMART" id="SM00382"/>
    </source>
</evidence>
<dbReference type="GO" id="GO:0005524">
    <property type="term" value="F:ATP binding"/>
    <property type="evidence" value="ECO:0007669"/>
    <property type="project" value="UniProtKB-KW"/>
</dbReference>
<organism evidence="9 12">
    <name type="scientific">Durio zibethinus</name>
    <name type="common">Durian</name>
    <dbReference type="NCBI Taxonomy" id="66656"/>
    <lineage>
        <taxon>Eukaryota</taxon>
        <taxon>Viridiplantae</taxon>
        <taxon>Streptophyta</taxon>
        <taxon>Embryophyta</taxon>
        <taxon>Tracheophyta</taxon>
        <taxon>Spermatophyta</taxon>
        <taxon>Magnoliopsida</taxon>
        <taxon>eudicotyledons</taxon>
        <taxon>Gunneridae</taxon>
        <taxon>Pentapetalae</taxon>
        <taxon>rosids</taxon>
        <taxon>malvids</taxon>
        <taxon>Malvales</taxon>
        <taxon>Malvaceae</taxon>
        <taxon>Helicteroideae</taxon>
        <taxon>Durio</taxon>
    </lineage>
</organism>
<name>A0A6P5XZE7_DURZI</name>
<dbReference type="FunFam" id="3.40.50.300:FF:001091">
    <property type="entry name" value="Probable disease resistance protein At1g61300"/>
    <property type="match status" value="1"/>
</dbReference>
<feature type="domain" description="AAA+ ATPase" evidence="8">
    <location>
        <begin position="171"/>
        <end position="311"/>
    </location>
</feature>
<sequence>MAAEFAASAAANAVGNLTTEYASPYVSYFFRFGKIVEEFKNRRNELELKSDRIKNDVEEATRQNEVIEKDVQDWRKRAEKELEETQCLEAEIERMKCFNWCPSWGWRLCLSKKVAKKTISINKLLESCNFPRVGHFEPLQGIEFFPSEDFMPSKSSNSTLNDIIKALNTNGVNMIGLYGMPGVGKTTLAKEVGKHAEVKELFDRVVMATMSQTPNINKIQDKFAELLGLKFKASTEEGKAGELCQRLQGAEKILIIIDDVWKEFKLQTVGIPFGVERGGCKVLLTTRLEQVCVRMNCQQKFELHILSESEAWVLFKDTAGLNDVSSELNDVAKEVASECKGLPLAIETIGKALKGANLDGWQAANKRLKDSRHLDNEDVSEDIYNCLKLSYDYLKRDNIRTCFLLCSLFPEDWGIEIEELVMFAIGHGLFSHIFLIEDLRREIRQALRSLQKSGLLLRTDDDDDERYVRMHDVVRDFAHWITSTGKNIFMVKEWLMEWPPSESCGSHTAISFRNSNINIFPEKLEFPELKILIFTGKTLVKVPIAFVEGMKALRVLHLENVIFSLEVLNLVTNLRTLCLVNCELENISSVGNLKNLEILAFSNTNIYELPEELAALRGLKSLHFFSSGRKEINFPPNLLSRLTSLQELYVICENNVNLSELNSLSRLTVLSLKVSPTRCFPENFVFPKLQSYIIFVDASVEFMRGPNFRALQIIDPTSFSAYKELFCNVEIFALENAMGHKNIVHIVDPEGLNASLQSLKIATIRKCSELKSIFPPCLAQSLLHLQVLEISECDRIEQVFDFPPQEVGELEVRPLSNLTSLELKSLPELKWIWKGPTHLVNLQSLKTMRIEGCLKLAYLFSTPLAQSLMHLEVLQISHCDSLEHVIFDEAENEVFNMTKDKDGRPPQDIVLQRLQILRLKNLEKLSSFCPENFVMSLSLKAFEVCNCPQLTEFKTLQAHLKDVPSYGFKELLCNVKELTMDGFMYHNLKHLFSPSLVQSLVMLEKLKIKHCDELEHIATELEIDTNVESDSGLLHHPPLPKLTSLEIHGHIRFLQKLKDLTIRYCKRLKVVFEMDGLLEKEEISQTPLLSNLTSLDLSSLPELESIWKSQSTHQYHASLRSLKVVNIRRCDELKAIFPPCLAQSLLHLQELSICACEGLEQIIDFPHEMDELEVRPLSNLTFLELKLLPELQWIWKGPTHLVNLQSLKTMRIWECAKLAYLFSTPLAQSLEHLEELDIKDCGFLEHVIFGEAENEDQIVSNVDGYPLRWPKLRTLKIINCERLNYVFPITLAQGLPYLESVEITDCSQLKQVFNMTKDKGGRPPQDIVLQRLQFLRLKNLEKLSSFCPENFVMSLSLKMFEVFSCPQLTEFKTLQANLKDVRKLAMDGIMYHKNLIPSVDPQGLNELTFLTLRDEKELECLIDTTDQGHVSTVPLLPNLTSLELELLPELKWICKGPNHSVCLQSLKVAVISGCNKLKYLFSQSLVQSLVMLEQLQIGYCDELEHIATELEIDDNIESDSGFLHPPPLPKLTSLEIHGCPRLQYVFNVAKENNGVDNAILPPSLDKLTIVVCPRFAKFIIQQVVHKRLQLKELRFSELGQDNVCDTINWENIFQIQGGHLFSKIEILNLKGIHQLQGPIQVASLPYLKDLKVSSCKRLKSLFSSMLAPNMPQLKVLKIKCCEELEEIIEMDQTSIASSSQSHLQPISFPSLQFISISGCSNLKSLFPISVARSFANLERIQIEGASKLEQVFGYQGELDIEDDQKGIVLPQLEIVDLSELSDLKSFAPTGCHFRFPSMSVLRITKSPKLTITEVTEEPQQVQNNTTEGFTTMEEIVDNQSTCNDIFWDISNDQIPLYMTVGETRIMLCKEVKFKEKLVS</sequence>
<dbReference type="OrthoDB" id="786439at2759"/>
<dbReference type="InterPro" id="IPR002182">
    <property type="entry name" value="NB-ARC"/>
</dbReference>
<dbReference type="GO" id="GO:0043531">
    <property type="term" value="F:ADP binding"/>
    <property type="evidence" value="ECO:0007669"/>
    <property type="project" value="InterPro"/>
</dbReference>
<dbReference type="InterPro" id="IPR027417">
    <property type="entry name" value="P-loop_NTPase"/>
</dbReference>
<keyword evidence="6" id="KW-0067">ATP-binding</keyword>
<dbReference type="CDD" id="cd00009">
    <property type="entry name" value="AAA"/>
    <property type="match status" value="1"/>
</dbReference>
<evidence type="ECO:0000256" key="2">
    <source>
        <dbReference type="ARBA" id="ARBA00022614"/>
    </source>
</evidence>
<dbReference type="InterPro" id="IPR055414">
    <property type="entry name" value="LRR_R13L4/SHOC2-like"/>
</dbReference>
<dbReference type="RefSeq" id="XP_022733497.1">
    <property type="nucleotide sequence ID" value="XM_022877762.1"/>
</dbReference>
<dbReference type="InterPro" id="IPR001611">
    <property type="entry name" value="Leu-rich_rpt"/>
</dbReference>
<dbReference type="SUPFAM" id="SSF52058">
    <property type="entry name" value="L domain-like"/>
    <property type="match status" value="2"/>
</dbReference>
<dbReference type="Gene3D" id="1.10.10.10">
    <property type="entry name" value="Winged helix-like DNA-binding domain superfamily/Winged helix DNA-binding domain"/>
    <property type="match status" value="1"/>
</dbReference>
<keyword evidence="3" id="KW-0677">Repeat</keyword>
<reference evidence="10 11" key="1">
    <citation type="submission" date="2025-04" db="UniProtKB">
        <authorList>
            <consortium name="RefSeq"/>
        </authorList>
    </citation>
    <scope>IDENTIFICATION</scope>
    <source>
        <tissue evidence="10 11">Fruit stalk</tissue>
    </source>
</reference>
<evidence type="ECO:0000256" key="5">
    <source>
        <dbReference type="ARBA" id="ARBA00022821"/>
    </source>
</evidence>
<accession>A0A6P5XZE7</accession>
<proteinExistence type="inferred from homology"/>
<keyword evidence="5" id="KW-0611">Plant defense</keyword>
<dbReference type="Gene3D" id="3.40.50.300">
    <property type="entry name" value="P-loop containing nucleotide triphosphate hydrolases"/>
    <property type="match status" value="1"/>
</dbReference>
<dbReference type="Gene3D" id="1.10.8.430">
    <property type="entry name" value="Helical domain of apoptotic protease-activating factors"/>
    <property type="match status" value="1"/>
</dbReference>
<dbReference type="Gene3D" id="3.80.10.10">
    <property type="entry name" value="Ribonuclease Inhibitor"/>
    <property type="match status" value="7"/>
</dbReference>
<dbReference type="Pfam" id="PF00931">
    <property type="entry name" value="NB-ARC"/>
    <property type="match status" value="1"/>
</dbReference>
<dbReference type="SUPFAM" id="SSF52540">
    <property type="entry name" value="P-loop containing nucleoside triphosphate hydrolases"/>
    <property type="match status" value="1"/>
</dbReference>
<comment type="similarity">
    <text evidence="1">Belongs to the disease resistance NB-LRR family.</text>
</comment>
<dbReference type="InterPro" id="IPR003593">
    <property type="entry name" value="AAA+_ATPase"/>
</dbReference>
<evidence type="ECO:0000256" key="7">
    <source>
        <dbReference type="SAM" id="Coils"/>
    </source>
</evidence>
<evidence type="ECO:0000313" key="11">
    <source>
        <dbReference type="RefSeq" id="XP_022733497.1"/>
    </source>
</evidence>
<dbReference type="SUPFAM" id="SSF52047">
    <property type="entry name" value="RNI-like"/>
    <property type="match status" value="1"/>
</dbReference>